<sequence>MIYLCDMAYNLYTDKPNKFNCNIEIEGTSLAKSKVRLVVETDEMSYMFNGFIENTGLCEVNIPKTKNFLPEGTKGNMRLEVIADDVYFEPWSSDFNVKTNKKVNVVVTEQVEDKPKLSVQVFEQKEESVKPKIVETRTIKEEEVIVSKPRIEERKTVTPKPVKKQTSNGQFTKEEFMKMLMRK</sequence>
<gene>
    <name evidence="1" type="ORF">UFOVP117_105</name>
</gene>
<name>A0A6J5LA63_9CAUD</name>
<reference evidence="1" key="1">
    <citation type="submission" date="2020-04" db="EMBL/GenBank/DDBJ databases">
        <authorList>
            <person name="Chiriac C."/>
            <person name="Salcher M."/>
            <person name="Ghai R."/>
            <person name="Kavagutti S V."/>
        </authorList>
    </citation>
    <scope>NUCLEOTIDE SEQUENCE</scope>
</reference>
<proteinExistence type="predicted"/>
<protein>
    <submittedName>
        <fullName evidence="1">Uncharacterized protein</fullName>
    </submittedName>
</protein>
<evidence type="ECO:0000313" key="1">
    <source>
        <dbReference type="EMBL" id="CAB4129800.1"/>
    </source>
</evidence>
<accession>A0A6J5LA63</accession>
<dbReference type="EMBL" id="LR796235">
    <property type="protein sequence ID" value="CAB4129800.1"/>
    <property type="molecule type" value="Genomic_DNA"/>
</dbReference>
<organism evidence="1">
    <name type="scientific">uncultured Caudovirales phage</name>
    <dbReference type="NCBI Taxonomy" id="2100421"/>
    <lineage>
        <taxon>Viruses</taxon>
        <taxon>Duplodnaviria</taxon>
        <taxon>Heunggongvirae</taxon>
        <taxon>Uroviricota</taxon>
        <taxon>Caudoviricetes</taxon>
        <taxon>Peduoviridae</taxon>
        <taxon>Maltschvirus</taxon>
        <taxon>Maltschvirus maltsch</taxon>
    </lineage>
</organism>